<evidence type="ECO:0000313" key="2">
    <source>
        <dbReference type="Proteomes" id="UP000694553"/>
    </source>
</evidence>
<organism evidence="1 2">
    <name type="scientific">Corvus moneduloides</name>
    <name type="common">New Caledonian crow</name>
    <dbReference type="NCBI Taxonomy" id="1196302"/>
    <lineage>
        <taxon>Eukaryota</taxon>
        <taxon>Metazoa</taxon>
        <taxon>Chordata</taxon>
        <taxon>Craniata</taxon>
        <taxon>Vertebrata</taxon>
        <taxon>Euteleostomi</taxon>
        <taxon>Archelosauria</taxon>
        <taxon>Archosauria</taxon>
        <taxon>Dinosauria</taxon>
        <taxon>Saurischia</taxon>
        <taxon>Theropoda</taxon>
        <taxon>Coelurosauria</taxon>
        <taxon>Aves</taxon>
        <taxon>Neognathae</taxon>
        <taxon>Neoaves</taxon>
        <taxon>Telluraves</taxon>
        <taxon>Australaves</taxon>
        <taxon>Passeriformes</taxon>
        <taxon>Corvoidea</taxon>
        <taxon>Corvidae</taxon>
        <taxon>Corvus</taxon>
    </lineage>
</organism>
<accession>A0A8U7NZG9</accession>
<reference evidence="2" key="1">
    <citation type="submission" date="2019-10" db="EMBL/GenBank/DDBJ databases">
        <title>Corvus moneduloides (New Caledonian crow) genome, bCorMon1, primary haplotype.</title>
        <authorList>
            <person name="Rutz C."/>
            <person name="Fungtammasan C."/>
            <person name="Mountcastle J."/>
            <person name="Formenti G."/>
            <person name="Chow W."/>
            <person name="Howe K."/>
            <person name="Steele M.P."/>
            <person name="Fernandes J."/>
            <person name="Gilbert M.T.P."/>
            <person name="Fedrigo O."/>
            <person name="Jarvis E.D."/>
            <person name="Gemmell N."/>
        </authorList>
    </citation>
    <scope>NUCLEOTIDE SEQUENCE [LARGE SCALE GENOMIC DNA]</scope>
</reference>
<name>A0A8U7NZG9_CORMO</name>
<evidence type="ECO:0000313" key="1">
    <source>
        <dbReference type="Ensembl" id="ENSCMUP00000030873.1"/>
    </source>
</evidence>
<dbReference type="PANTHER" id="PTHR10006:SF19">
    <property type="entry name" value="MUCIN-1"/>
    <property type="match status" value="1"/>
</dbReference>
<dbReference type="Ensembl" id="ENSCMUT00000034250.1">
    <property type="protein sequence ID" value="ENSCMUP00000030873.1"/>
    <property type="gene ID" value="ENSCMUG00000014434.2"/>
</dbReference>
<keyword evidence="2" id="KW-1185">Reference proteome</keyword>
<dbReference type="Proteomes" id="UP000694553">
    <property type="component" value="Unassembled WGS sequence"/>
</dbReference>
<dbReference type="AlphaFoldDB" id="A0A8U7NZG9"/>
<proteinExistence type="predicted"/>
<sequence length="187" mass="20244">MEPGGSWDGSINIALSWLRQGALLGAVMDLGLAAGGANAHSWCLWEEQADPTQEGSAPAVLSQGSLRHPWSRTGPLLCWSWSASYPIPIPVLTCILLVGALSLSPHWPGPNPFSLPKSTCTCRRKSQGKLDLLSQKDSYHPMAEYLQYQSHGRYAPPNSKPNPYSQVRARRAGTFTYTNPAAGSDNL</sequence>
<dbReference type="PANTHER" id="PTHR10006">
    <property type="entry name" value="MUCIN-1-RELATED"/>
    <property type="match status" value="1"/>
</dbReference>
<reference evidence="1" key="2">
    <citation type="submission" date="2025-08" db="UniProtKB">
        <authorList>
            <consortium name="Ensembl"/>
        </authorList>
    </citation>
    <scope>IDENTIFICATION</scope>
</reference>
<protein>
    <submittedName>
        <fullName evidence="1">Uncharacterized protein</fullName>
    </submittedName>
</protein>
<reference evidence="1" key="3">
    <citation type="submission" date="2025-09" db="UniProtKB">
        <authorList>
            <consortium name="Ensembl"/>
        </authorList>
    </citation>
    <scope>IDENTIFICATION</scope>
</reference>